<protein>
    <recommendedName>
        <fullName evidence="4">DUF4238 domain-containing protein</fullName>
    </recommendedName>
</protein>
<dbReference type="STRING" id="1160509.A0A3N4I699"/>
<dbReference type="OrthoDB" id="5340163at2759"/>
<evidence type="ECO:0000256" key="1">
    <source>
        <dbReference type="SAM" id="MobiDB-lite"/>
    </source>
</evidence>
<dbReference type="AlphaFoldDB" id="A0A3N4I699"/>
<feature type="region of interest" description="Disordered" evidence="1">
    <location>
        <begin position="719"/>
        <end position="760"/>
    </location>
</feature>
<gene>
    <name evidence="2" type="ORF">BJ508DRAFT_414675</name>
</gene>
<dbReference type="EMBL" id="ML119678">
    <property type="protein sequence ID" value="RPA81612.1"/>
    <property type="molecule type" value="Genomic_DNA"/>
</dbReference>
<evidence type="ECO:0000313" key="2">
    <source>
        <dbReference type="EMBL" id="RPA81612.1"/>
    </source>
</evidence>
<sequence length="837" mass="96036">MASSARPVRSQYQHYIPRFVLRNFKETDPNRTKEAEKFYDTPRRGDELIRFYDIDKGSLGFRPLSIAYGATDMYRDAKLEDTMYIEKALSKLEGRAATVIRKLLKAQSDKQKTVTISSRQLHILRRFLFVMQYRTTVIRNRYQCAIDEYKGADKEDLREYMKKRNFQQPNDVWLETLRLILDAPESANSASYDVLESKMYGPDYKEFRHNLNDFFINICEPESAEDEFIITDTGFSVMEGLDIPEGGIPQQFSEMTRMLYTKRDRFISYHKIAVVSPRLAIVLRHVMWNDVRLKTIMAAILGPSTFDDLPVESTKSNFKVLFKVQGGPPITTPAEAAAQINYSLDDTYEFTIFPIPNKHIRELNTMQIDKAQEALTFSSRTSMQASLMHFIETGKKVPLSVLAKKEYAIPSRRLAAKIQLSVILDEENVSKNLPNVPRHSFSFARMAKLIREMVEGTNYLVLAQGSIDMFSWDLEQATELEKERARIASTVRTGSKSQAEKKMQEFTERCIQNVDTRIFLMSIRLVQSQAVTDGKKWLKPTPAETCVFKLWGNPKVSEIEFKRLMHEALWKENFRGLATKNLREMCPASLKPAFGHKIMQLELEVAKGYGTAIDWAIRTGRRIIFDMIRGELCNIGLCRPDPSDSEDVKEMNFRDFLRKLLFSTDSEIFGPACSYVCPDLLEEDSPWRELILVWLYPHVDQEWVDARWRRREPSLDDLTGLRKQMRGSDRPKPQKTARAGDAEVSRTADTDVEEAVDEDPDILRGVNGMVSVLGTISNRVLRESRERRAREEGGTEQAESSNAGSWLPEVKAEASKKAPVGTKRTAGKKKKGGKKRK</sequence>
<dbReference type="Proteomes" id="UP000275078">
    <property type="component" value="Unassembled WGS sequence"/>
</dbReference>
<feature type="compositionally biased region" description="Basic and acidic residues" evidence="1">
    <location>
        <begin position="726"/>
        <end position="749"/>
    </location>
</feature>
<organism evidence="2 3">
    <name type="scientific">Ascobolus immersus RN42</name>
    <dbReference type="NCBI Taxonomy" id="1160509"/>
    <lineage>
        <taxon>Eukaryota</taxon>
        <taxon>Fungi</taxon>
        <taxon>Dikarya</taxon>
        <taxon>Ascomycota</taxon>
        <taxon>Pezizomycotina</taxon>
        <taxon>Pezizomycetes</taxon>
        <taxon>Pezizales</taxon>
        <taxon>Ascobolaceae</taxon>
        <taxon>Ascobolus</taxon>
    </lineage>
</organism>
<accession>A0A3N4I699</accession>
<dbReference type="Pfam" id="PF14022">
    <property type="entry name" value="DUF4238"/>
    <property type="match status" value="1"/>
</dbReference>
<feature type="compositionally biased region" description="Basic residues" evidence="1">
    <location>
        <begin position="825"/>
        <end position="837"/>
    </location>
</feature>
<evidence type="ECO:0008006" key="4">
    <source>
        <dbReference type="Google" id="ProtNLM"/>
    </source>
</evidence>
<feature type="compositionally biased region" description="Basic and acidic residues" evidence="1">
    <location>
        <begin position="784"/>
        <end position="793"/>
    </location>
</feature>
<proteinExistence type="predicted"/>
<feature type="region of interest" description="Disordered" evidence="1">
    <location>
        <begin position="784"/>
        <end position="837"/>
    </location>
</feature>
<feature type="compositionally biased region" description="Acidic residues" evidence="1">
    <location>
        <begin position="750"/>
        <end position="760"/>
    </location>
</feature>
<name>A0A3N4I699_ASCIM</name>
<dbReference type="InterPro" id="IPR025332">
    <property type="entry name" value="DUF4238"/>
</dbReference>
<reference evidence="2 3" key="1">
    <citation type="journal article" date="2018" name="Nat. Ecol. Evol.">
        <title>Pezizomycetes genomes reveal the molecular basis of ectomycorrhizal truffle lifestyle.</title>
        <authorList>
            <person name="Murat C."/>
            <person name="Payen T."/>
            <person name="Noel B."/>
            <person name="Kuo A."/>
            <person name="Morin E."/>
            <person name="Chen J."/>
            <person name="Kohler A."/>
            <person name="Krizsan K."/>
            <person name="Balestrini R."/>
            <person name="Da Silva C."/>
            <person name="Montanini B."/>
            <person name="Hainaut M."/>
            <person name="Levati E."/>
            <person name="Barry K.W."/>
            <person name="Belfiori B."/>
            <person name="Cichocki N."/>
            <person name="Clum A."/>
            <person name="Dockter R.B."/>
            <person name="Fauchery L."/>
            <person name="Guy J."/>
            <person name="Iotti M."/>
            <person name="Le Tacon F."/>
            <person name="Lindquist E.A."/>
            <person name="Lipzen A."/>
            <person name="Malagnac F."/>
            <person name="Mello A."/>
            <person name="Molinier V."/>
            <person name="Miyauchi S."/>
            <person name="Poulain J."/>
            <person name="Riccioni C."/>
            <person name="Rubini A."/>
            <person name="Sitrit Y."/>
            <person name="Splivallo R."/>
            <person name="Traeger S."/>
            <person name="Wang M."/>
            <person name="Zifcakova L."/>
            <person name="Wipf D."/>
            <person name="Zambonelli A."/>
            <person name="Paolocci F."/>
            <person name="Nowrousian M."/>
            <person name="Ottonello S."/>
            <person name="Baldrian P."/>
            <person name="Spatafora J.W."/>
            <person name="Henrissat B."/>
            <person name="Nagy L.G."/>
            <person name="Aury J.M."/>
            <person name="Wincker P."/>
            <person name="Grigoriev I.V."/>
            <person name="Bonfante P."/>
            <person name="Martin F.M."/>
        </authorList>
    </citation>
    <scope>NUCLEOTIDE SEQUENCE [LARGE SCALE GENOMIC DNA]</scope>
    <source>
        <strain evidence="2 3">RN42</strain>
    </source>
</reference>
<keyword evidence="3" id="KW-1185">Reference proteome</keyword>
<evidence type="ECO:0000313" key="3">
    <source>
        <dbReference type="Proteomes" id="UP000275078"/>
    </source>
</evidence>